<organism evidence="2 3">
    <name type="scientific">Tetragenococcus solitarius</name>
    <dbReference type="NCBI Taxonomy" id="71453"/>
    <lineage>
        <taxon>Bacteria</taxon>
        <taxon>Bacillati</taxon>
        <taxon>Bacillota</taxon>
        <taxon>Bacilli</taxon>
        <taxon>Lactobacillales</taxon>
        <taxon>Enterococcaceae</taxon>
        <taxon>Tetragenococcus</taxon>
    </lineage>
</organism>
<keyword evidence="1" id="KW-0472">Membrane</keyword>
<feature type="transmembrane region" description="Helical" evidence="1">
    <location>
        <begin position="30"/>
        <end position="48"/>
    </location>
</feature>
<protein>
    <recommendedName>
        <fullName evidence="4">DUF4811 domain-containing protein</fullName>
    </recommendedName>
</protein>
<proteinExistence type="predicted"/>
<dbReference type="RefSeq" id="WP_068708995.1">
    <property type="nucleotide sequence ID" value="NZ_BAAAXQ010000029.1"/>
</dbReference>
<evidence type="ECO:0008006" key="4">
    <source>
        <dbReference type="Google" id="ProtNLM"/>
    </source>
</evidence>
<evidence type="ECO:0000256" key="1">
    <source>
        <dbReference type="SAM" id="Phobius"/>
    </source>
</evidence>
<reference evidence="3" key="1">
    <citation type="journal article" date="2019" name="Int. J. Syst. Evol. Microbiol.">
        <title>The Global Catalogue of Microorganisms (GCM) 10K type strain sequencing project: providing services to taxonomists for standard genome sequencing and annotation.</title>
        <authorList>
            <consortium name="The Broad Institute Genomics Platform"/>
            <consortium name="The Broad Institute Genome Sequencing Center for Infectious Disease"/>
            <person name="Wu L."/>
            <person name="Ma J."/>
        </authorList>
    </citation>
    <scope>NUCLEOTIDE SEQUENCE [LARGE SCALE GENOMIC DNA]</scope>
    <source>
        <strain evidence="3">JCM 8736</strain>
    </source>
</reference>
<dbReference type="Pfam" id="PF16069">
    <property type="entry name" value="DUF4811"/>
    <property type="match status" value="1"/>
</dbReference>
<keyword evidence="1" id="KW-1133">Transmembrane helix</keyword>
<comment type="caution">
    <text evidence="2">The sequence shown here is derived from an EMBL/GenBank/DDBJ whole genome shotgun (WGS) entry which is preliminary data.</text>
</comment>
<evidence type="ECO:0000313" key="2">
    <source>
        <dbReference type="EMBL" id="GAA3015961.1"/>
    </source>
</evidence>
<name>A0ABP6KNP2_9ENTE</name>
<accession>A0ABP6KNP2</accession>
<dbReference type="InterPro" id="IPR032083">
    <property type="entry name" value="DUF4811"/>
</dbReference>
<evidence type="ECO:0000313" key="3">
    <source>
        <dbReference type="Proteomes" id="UP001501577"/>
    </source>
</evidence>
<sequence>MIFVILILSVVAMAFLFILSQKRWQRNLSFVFAVFFVVSLGLIVANFNQHLGMETANKSQTVNLESSLKDQKAKALLYKPLGDGSEKVYLYETKDSEKLQSTGKDQVINHIDHHADQAQLHIEKTEWVYKSGFYRLLFGISGNEHEFIQQENQFELPSDWKILSTEQ</sequence>
<dbReference type="Proteomes" id="UP001501577">
    <property type="component" value="Unassembled WGS sequence"/>
</dbReference>
<dbReference type="EMBL" id="BAAAXQ010000029">
    <property type="protein sequence ID" value="GAA3015961.1"/>
    <property type="molecule type" value="Genomic_DNA"/>
</dbReference>
<keyword evidence="1" id="KW-0812">Transmembrane</keyword>
<gene>
    <name evidence="2" type="ORF">GCM10019998_10240</name>
</gene>
<keyword evidence="3" id="KW-1185">Reference proteome</keyword>